<sequence length="260" mass="30812">MSNEITIRKLCKIIKLGKSTYYDWIKNKKPKFKHIDYELLSNIEKSFIDFGKTYGSRRLAIDLNNICSHKKIRRYMIFSNFKVNNYKTPKKTKNHIEKVGKYERLIKTNADLKKFGDVFSVDITEKVINKSRLYTCGFYNIKQKKIYGLITKTSKGISLVVESFLKMVDEFGVFKPNSVIHSDNGSEFKSYTYKLMLMNFDLNISMSRVGRSTDNGYIEGFWSVLKREAIIENKKYKSIEEYVYNFNLYSKFYNERRIKL</sequence>
<dbReference type="InterPro" id="IPR001584">
    <property type="entry name" value="Integrase_cat-core"/>
</dbReference>
<gene>
    <name evidence="2" type="ORF">SLITO_v1c05730</name>
</gene>
<dbReference type="SUPFAM" id="SSF53098">
    <property type="entry name" value="Ribonuclease H-like"/>
    <property type="match status" value="1"/>
</dbReference>
<dbReference type="Pfam" id="PF00665">
    <property type="entry name" value="rve"/>
    <property type="match status" value="1"/>
</dbReference>
<dbReference type="STRING" id="216942.SLITO_v1c05730"/>
<dbReference type="KEGG" id="sll:SLITO_v1c05730"/>
<dbReference type="PROSITE" id="PS50994">
    <property type="entry name" value="INTEGRASE"/>
    <property type="match status" value="1"/>
</dbReference>
<reference evidence="2 3" key="1">
    <citation type="journal article" date="2015" name="Genome Announc.">
        <title>Complete Genome Sequence of Spiroplasma litorale TN-1T (DSM 21781), a Bacterium Isolated from a Green-Eyed Horsefly (Tabanus nigrovittatus).</title>
        <authorList>
            <person name="Lo W.S."/>
            <person name="Lai Y.C."/>
            <person name="Lien Y.W."/>
            <person name="Wang T.H."/>
            <person name="Kuo C.H."/>
        </authorList>
    </citation>
    <scope>NUCLEOTIDE SEQUENCE [LARGE SCALE GENOMIC DNA]</scope>
    <source>
        <strain evidence="2 3">TN-1</strain>
    </source>
</reference>
<dbReference type="OrthoDB" id="391271at2"/>
<dbReference type="PANTHER" id="PTHR46889:SF4">
    <property type="entry name" value="TRANSPOSASE INSO FOR INSERTION SEQUENCE ELEMENT IS911B-RELATED"/>
    <property type="match status" value="1"/>
</dbReference>
<evidence type="ECO:0000313" key="2">
    <source>
        <dbReference type="EMBL" id="AKX34209.1"/>
    </source>
</evidence>
<dbReference type="Gene3D" id="3.30.420.10">
    <property type="entry name" value="Ribonuclease H-like superfamily/Ribonuclease H"/>
    <property type="match status" value="1"/>
</dbReference>
<dbReference type="PANTHER" id="PTHR46889">
    <property type="entry name" value="TRANSPOSASE INSF FOR INSERTION SEQUENCE IS3B-RELATED"/>
    <property type="match status" value="1"/>
</dbReference>
<dbReference type="Proteomes" id="UP000067476">
    <property type="component" value="Chromosome"/>
</dbReference>
<dbReference type="GO" id="GO:0003676">
    <property type="term" value="F:nucleic acid binding"/>
    <property type="evidence" value="ECO:0007669"/>
    <property type="project" value="InterPro"/>
</dbReference>
<feature type="domain" description="Integrase catalytic" evidence="1">
    <location>
        <begin position="110"/>
        <end position="260"/>
    </location>
</feature>
<organism evidence="2 3">
    <name type="scientific">Spiroplasma litorale</name>
    <dbReference type="NCBI Taxonomy" id="216942"/>
    <lineage>
        <taxon>Bacteria</taxon>
        <taxon>Bacillati</taxon>
        <taxon>Mycoplasmatota</taxon>
        <taxon>Mollicutes</taxon>
        <taxon>Entomoplasmatales</taxon>
        <taxon>Spiroplasmataceae</taxon>
        <taxon>Spiroplasma</taxon>
    </lineage>
</organism>
<dbReference type="EMBL" id="CP012357">
    <property type="protein sequence ID" value="AKX34209.1"/>
    <property type="molecule type" value="Genomic_DNA"/>
</dbReference>
<dbReference type="PATRIC" id="fig|216942.3.peg.577"/>
<protein>
    <submittedName>
        <fullName evidence="2">Transposase</fullName>
    </submittedName>
</protein>
<dbReference type="RefSeq" id="WP_075058307.1">
    <property type="nucleotide sequence ID" value="NZ_CP012357.1"/>
</dbReference>
<proteinExistence type="predicted"/>
<dbReference type="InterPro" id="IPR012337">
    <property type="entry name" value="RNaseH-like_sf"/>
</dbReference>
<evidence type="ECO:0000259" key="1">
    <source>
        <dbReference type="PROSITE" id="PS50994"/>
    </source>
</evidence>
<keyword evidence="3" id="KW-1185">Reference proteome</keyword>
<name>A0A0K1W1L0_9MOLU</name>
<dbReference type="GO" id="GO:0015074">
    <property type="term" value="P:DNA integration"/>
    <property type="evidence" value="ECO:0007669"/>
    <property type="project" value="InterPro"/>
</dbReference>
<dbReference type="AlphaFoldDB" id="A0A0K1W1L0"/>
<dbReference type="InterPro" id="IPR036397">
    <property type="entry name" value="RNaseH_sf"/>
</dbReference>
<evidence type="ECO:0000313" key="3">
    <source>
        <dbReference type="Proteomes" id="UP000067476"/>
    </source>
</evidence>
<dbReference type="InterPro" id="IPR050900">
    <property type="entry name" value="Transposase_IS3/IS150/IS904"/>
</dbReference>
<accession>A0A0K1W1L0</accession>